<feature type="region of interest" description="Disordered" evidence="1">
    <location>
        <begin position="131"/>
        <end position="156"/>
    </location>
</feature>
<evidence type="ECO:0008006" key="3">
    <source>
        <dbReference type="Google" id="ProtNLM"/>
    </source>
</evidence>
<evidence type="ECO:0000256" key="1">
    <source>
        <dbReference type="SAM" id="MobiDB-lite"/>
    </source>
</evidence>
<protein>
    <recommendedName>
        <fullName evidence="3">Zinc knuckle CX2CX4HX4C</fullName>
    </recommendedName>
</protein>
<gene>
    <name evidence="2" type="ORF">Tci_697651</name>
</gene>
<dbReference type="AlphaFoldDB" id="A0A699L4G5"/>
<feature type="region of interest" description="Disordered" evidence="1">
    <location>
        <begin position="73"/>
        <end position="94"/>
    </location>
</feature>
<dbReference type="EMBL" id="BKCJ010586663">
    <property type="protein sequence ID" value="GFB25680.1"/>
    <property type="molecule type" value="Genomic_DNA"/>
</dbReference>
<comment type="caution">
    <text evidence="2">The sequence shown here is derived from an EMBL/GenBank/DDBJ whole genome shotgun (WGS) entry which is preliminary data.</text>
</comment>
<sequence length="156" mass="17077">MIELRPDVELKDTIVVAMPKLTGEGFYTCVVRVEYEWKPPRCACCKVFGHATRGVPVGSKMGFKPVKQAYKPISTKPTAHTSGNKNNDVKPTIKVSNSNPFDVLNSVENDVVLGTNGGTLNLGELVKKVDYSDDHDSEDEVTSVDNDMARSMASEK</sequence>
<accession>A0A699L4G5</accession>
<feature type="non-terminal residue" evidence="2">
    <location>
        <position position="156"/>
    </location>
</feature>
<proteinExistence type="predicted"/>
<feature type="compositionally biased region" description="Polar residues" evidence="1">
    <location>
        <begin position="75"/>
        <end position="86"/>
    </location>
</feature>
<reference evidence="2" key="1">
    <citation type="journal article" date="2019" name="Sci. Rep.">
        <title>Draft genome of Tanacetum cinerariifolium, the natural source of mosquito coil.</title>
        <authorList>
            <person name="Yamashiro T."/>
            <person name="Shiraishi A."/>
            <person name="Satake H."/>
            <person name="Nakayama K."/>
        </authorList>
    </citation>
    <scope>NUCLEOTIDE SEQUENCE</scope>
</reference>
<name>A0A699L4G5_TANCI</name>
<evidence type="ECO:0000313" key="2">
    <source>
        <dbReference type="EMBL" id="GFB25680.1"/>
    </source>
</evidence>
<organism evidence="2">
    <name type="scientific">Tanacetum cinerariifolium</name>
    <name type="common">Dalmatian daisy</name>
    <name type="synonym">Chrysanthemum cinerariifolium</name>
    <dbReference type="NCBI Taxonomy" id="118510"/>
    <lineage>
        <taxon>Eukaryota</taxon>
        <taxon>Viridiplantae</taxon>
        <taxon>Streptophyta</taxon>
        <taxon>Embryophyta</taxon>
        <taxon>Tracheophyta</taxon>
        <taxon>Spermatophyta</taxon>
        <taxon>Magnoliopsida</taxon>
        <taxon>eudicotyledons</taxon>
        <taxon>Gunneridae</taxon>
        <taxon>Pentapetalae</taxon>
        <taxon>asterids</taxon>
        <taxon>campanulids</taxon>
        <taxon>Asterales</taxon>
        <taxon>Asteraceae</taxon>
        <taxon>Asteroideae</taxon>
        <taxon>Anthemideae</taxon>
        <taxon>Anthemidinae</taxon>
        <taxon>Tanacetum</taxon>
    </lineage>
</organism>